<protein>
    <submittedName>
        <fullName evidence="1">Uncharacterized protein</fullName>
    </submittedName>
</protein>
<reference evidence="1 2" key="1">
    <citation type="submission" date="2016-10" db="EMBL/GenBank/DDBJ databases">
        <authorList>
            <person name="de Groot N.N."/>
        </authorList>
    </citation>
    <scope>NUCLEOTIDE SEQUENCE [LARGE SCALE GENOMIC DNA]</scope>
    <source>
        <strain evidence="1 2">CPCC 202699</strain>
    </source>
</reference>
<dbReference type="EMBL" id="FNON01000001">
    <property type="protein sequence ID" value="SDW47828.1"/>
    <property type="molecule type" value="Genomic_DNA"/>
</dbReference>
<dbReference type="AlphaFoldDB" id="A0A1H2TVP7"/>
<name>A0A1H2TVP7_9PSEU</name>
<dbReference type="STRING" id="589385.SAMN05421504_101697"/>
<sequence length="165" mass="18807">MTRYLVSHDYGMGGLWWWITAGSPEEITLTLSDVEVVSDAELLQRADGWNLEEVDLSGPLPAPLDRMRDERVEQRKHPDFGATAGRSPIYLRMADEDGTWLMELGADGRRLRQIEVPADGPALKTEDWPFNPPFDLYDPQYAAMEMEAAVFETAWRDARPDPDPW</sequence>
<accession>A0A1H2TVP7</accession>
<dbReference type="RefSeq" id="WP_218134574.1">
    <property type="nucleotide sequence ID" value="NZ_FNON01000001.1"/>
</dbReference>
<dbReference type="Proteomes" id="UP000199515">
    <property type="component" value="Unassembled WGS sequence"/>
</dbReference>
<evidence type="ECO:0000313" key="2">
    <source>
        <dbReference type="Proteomes" id="UP000199515"/>
    </source>
</evidence>
<evidence type="ECO:0000313" key="1">
    <source>
        <dbReference type="EMBL" id="SDW47828.1"/>
    </source>
</evidence>
<organism evidence="1 2">
    <name type="scientific">Amycolatopsis xylanica</name>
    <dbReference type="NCBI Taxonomy" id="589385"/>
    <lineage>
        <taxon>Bacteria</taxon>
        <taxon>Bacillati</taxon>
        <taxon>Actinomycetota</taxon>
        <taxon>Actinomycetes</taxon>
        <taxon>Pseudonocardiales</taxon>
        <taxon>Pseudonocardiaceae</taxon>
        <taxon>Amycolatopsis</taxon>
    </lineage>
</organism>
<keyword evidence="2" id="KW-1185">Reference proteome</keyword>
<gene>
    <name evidence="1" type="ORF">SAMN05421504_101697</name>
</gene>
<proteinExistence type="predicted"/>